<dbReference type="AlphaFoldDB" id="A0A401UQD1"/>
<dbReference type="RefSeq" id="WP_125003823.1">
    <property type="nucleotide sequence ID" value="NZ_BHYK01000021.1"/>
</dbReference>
<organism evidence="1 2">
    <name type="scientific">Clostridium tagluense</name>
    <dbReference type="NCBI Taxonomy" id="360422"/>
    <lineage>
        <taxon>Bacteria</taxon>
        <taxon>Bacillati</taxon>
        <taxon>Bacillota</taxon>
        <taxon>Clostridia</taxon>
        <taxon>Eubacteriales</taxon>
        <taxon>Clostridiaceae</taxon>
        <taxon>Clostridium</taxon>
    </lineage>
</organism>
<dbReference type="OrthoDB" id="2192541at2"/>
<dbReference type="Pfam" id="PF17400">
    <property type="entry name" value="DUF5406"/>
    <property type="match status" value="1"/>
</dbReference>
<protein>
    <submittedName>
        <fullName evidence="1">Uncharacterized protein</fullName>
    </submittedName>
</protein>
<evidence type="ECO:0000313" key="1">
    <source>
        <dbReference type="EMBL" id="GCD11737.1"/>
    </source>
</evidence>
<accession>A0A401UQD1</accession>
<dbReference type="InterPro" id="IPR035387">
    <property type="entry name" value="DUF5406"/>
</dbReference>
<gene>
    <name evidence="1" type="ORF">Ctaglu_33600</name>
</gene>
<keyword evidence="2" id="KW-1185">Reference proteome</keyword>
<dbReference type="Proteomes" id="UP000287872">
    <property type="component" value="Unassembled WGS sequence"/>
</dbReference>
<sequence>MKKYENLDNFKGRIHTVEVTLQEGEYKGTFKQKIGGNCFGKTILDSIDIDEIPVDEQFEENNCQLQIIENDKGEYWYTCVLKDDEGNESNIEEEARYLQNLVVKLEIVDCKIEE</sequence>
<reference evidence="1 2" key="1">
    <citation type="submission" date="2018-11" db="EMBL/GenBank/DDBJ databases">
        <title>Genome sequencing and assembly of Clostridium tagluense strain A121.</title>
        <authorList>
            <person name="Murakami T."/>
            <person name="Segawa T."/>
            <person name="Shcherbakova V.A."/>
            <person name="Mori H."/>
            <person name="Yoshimura Y."/>
        </authorList>
    </citation>
    <scope>NUCLEOTIDE SEQUENCE [LARGE SCALE GENOMIC DNA]</scope>
    <source>
        <strain evidence="1 2">A121</strain>
    </source>
</reference>
<comment type="caution">
    <text evidence="1">The sequence shown here is derived from an EMBL/GenBank/DDBJ whole genome shotgun (WGS) entry which is preliminary data.</text>
</comment>
<name>A0A401UQD1_9CLOT</name>
<evidence type="ECO:0000313" key="2">
    <source>
        <dbReference type="Proteomes" id="UP000287872"/>
    </source>
</evidence>
<dbReference type="EMBL" id="BHYK01000021">
    <property type="protein sequence ID" value="GCD11737.1"/>
    <property type="molecule type" value="Genomic_DNA"/>
</dbReference>
<proteinExistence type="predicted"/>